<dbReference type="AlphaFoldDB" id="A0A8X6H721"/>
<dbReference type="EMBL" id="BMAO01037453">
    <property type="protein sequence ID" value="GFR17834.1"/>
    <property type="molecule type" value="Genomic_DNA"/>
</dbReference>
<evidence type="ECO:0000256" key="1">
    <source>
        <dbReference type="SAM" id="Phobius"/>
    </source>
</evidence>
<feature type="signal peptide" evidence="2">
    <location>
        <begin position="1"/>
        <end position="16"/>
    </location>
</feature>
<name>A0A8X6H721_TRICU</name>
<keyword evidence="1" id="KW-0812">Transmembrane</keyword>
<organism evidence="3 4">
    <name type="scientific">Trichonephila clavata</name>
    <name type="common">Joro spider</name>
    <name type="synonym">Nephila clavata</name>
    <dbReference type="NCBI Taxonomy" id="2740835"/>
    <lineage>
        <taxon>Eukaryota</taxon>
        <taxon>Metazoa</taxon>
        <taxon>Ecdysozoa</taxon>
        <taxon>Arthropoda</taxon>
        <taxon>Chelicerata</taxon>
        <taxon>Arachnida</taxon>
        <taxon>Araneae</taxon>
        <taxon>Araneomorphae</taxon>
        <taxon>Entelegynae</taxon>
        <taxon>Araneoidea</taxon>
        <taxon>Nephilidae</taxon>
        <taxon>Trichonephila</taxon>
    </lineage>
</organism>
<sequence length="289" mass="34027">MKLFYIFFFILTQVFSIQTKRLHLHHISDGESPVFSATEEISNDNDVLQGDISYPGNTEENFNVTPRKIQNKKFLKLIDNYISPENPDFRSKSDLRHVKHKTTHEEKNDYIRQQKNFRIHRRHKKLERQTKSKKNYLTKAKHKELRDLGNFLLNLNFTKKGIPSFRIERNKRHQKYSIHYEDPSRYLFNWREVLILIGISILFSSTVVCCCASIFQSGVCEKKSASKGDFKVDKWWANQNTPETLLLLPKNKPISREKAFCKWDRSSEQKNNSKVICQCSSNSSTSIAF</sequence>
<keyword evidence="1" id="KW-0472">Membrane</keyword>
<accession>A0A8X6H721</accession>
<feature type="transmembrane region" description="Helical" evidence="1">
    <location>
        <begin position="193"/>
        <end position="215"/>
    </location>
</feature>
<evidence type="ECO:0000313" key="3">
    <source>
        <dbReference type="EMBL" id="GFR17834.1"/>
    </source>
</evidence>
<keyword evidence="2" id="KW-0732">Signal</keyword>
<keyword evidence="4" id="KW-1185">Reference proteome</keyword>
<gene>
    <name evidence="3" type="primary">AVEN_232613_1</name>
    <name evidence="3" type="ORF">TNCT_35541</name>
</gene>
<protein>
    <submittedName>
        <fullName evidence="3">Uncharacterized protein</fullName>
    </submittedName>
</protein>
<keyword evidence="1" id="KW-1133">Transmembrane helix</keyword>
<comment type="caution">
    <text evidence="3">The sequence shown here is derived from an EMBL/GenBank/DDBJ whole genome shotgun (WGS) entry which is preliminary data.</text>
</comment>
<feature type="chain" id="PRO_5036450275" evidence="2">
    <location>
        <begin position="17"/>
        <end position="289"/>
    </location>
</feature>
<proteinExistence type="predicted"/>
<reference evidence="3" key="1">
    <citation type="submission" date="2020-07" db="EMBL/GenBank/DDBJ databases">
        <title>Multicomponent nature underlies the extraordinary mechanical properties of spider dragline silk.</title>
        <authorList>
            <person name="Kono N."/>
            <person name="Nakamura H."/>
            <person name="Mori M."/>
            <person name="Yoshida Y."/>
            <person name="Ohtoshi R."/>
            <person name="Malay A.D."/>
            <person name="Moran D.A.P."/>
            <person name="Tomita M."/>
            <person name="Numata K."/>
            <person name="Arakawa K."/>
        </authorList>
    </citation>
    <scope>NUCLEOTIDE SEQUENCE</scope>
</reference>
<evidence type="ECO:0000313" key="4">
    <source>
        <dbReference type="Proteomes" id="UP000887116"/>
    </source>
</evidence>
<dbReference type="Proteomes" id="UP000887116">
    <property type="component" value="Unassembled WGS sequence"/>
</dbReference>
<dbReference type="OrthoDB" id="6413290at2759"/>
<evidence type="ECO:0000256" key="2">
    <source>
        <dbReference type="SAM" id="SignalP"/>
    </source>
</evidence>